<accession>A0A481Z7Z0</accession>
<organism evidence="1">
    <name type="scientific">Pithovirus LCPAC304</name>
    <dbReference type="NCBI Taxonomy" id="2506594"/>
    <lineage>
        <taxon>Viruses</taxon>
        <taxon>Pithoviruses</taxon>
    </lineage>
</organism>
<protein>
    <submittedName>
        <fullName evidence="1">Uncharacterized protein</fullName>
    </submittedName>
</protein>
<proteinExistence type="predicted"/>
<evidence type="ECO:0000313" key="1">
    <source>
        <dbReference type="EMBL" id="QBK91726.1"/>
    </source>
</evidence>
<reference evidence="1" key="1">
    <citation type="journal article" date="2019" name="MBio">
        <title>Virus Genomes from Deep Sea Sediments Expand the Ocean Megavirome and Support Independent Origins of Viral Gigantism.</title>
        <authorList>
            <person name="Backstrom D."/>
            <person name="Yutin N."/>
            <person name="Jorgensen S.L."/>
            <person name="Dharamshi J."/>
            <person name="Homa F."/>
            <person name="Zaremba-Niedwiedzka K."/>
            <person name="Spang A."/>
            <person name="Wolf Y.I."/>
            <person name="Koonin E.V."/>
            <person name="Ettema T.J."/>
        </authorList>
    </citation>
    <scope>NUCLEOTIDE SEQUENCE</scope>
</reference>
<gene>
    <name evidence="1" type="ORF">LCPAC304_00520</name>
</gene>
<sequence>MNIQKVMQHVFMGERGFLGKRAADVITFPTVYTMDENRHAMLLFGMFQRRTEQFEA</sequence>
<name>A0A481Z7Z0_9VIRU</name>
<dbReference type="EMBL" id="MK500565">
    <property type="protein sequence ID" value="QBK91726.1"/>
    <property type="molecule type" value="Genomic_DNA"/>
</dbReference>